<evidence type="ECO:0000256" key="11">
    <source>
        <dbReference type="ARBA" id="ARBA00022679"/>
    </source>
</evidence>
<keyword evidence="12" id="KW-0663">Pyridoxal phosphate</keyword>
<dbReference type="Proteomes" id="UP001163831">
    <property type="component" value="Chromosome"/>
</dbReference>
<evidence type="ECO:0000256" key="13">
    <source>
        <dbReference type="ARBA" id="ARBA00023304"/>
    </source>
</evidence>
<dbReference type="Gene3D" id="3.30.470.10">
    <property type="match status" value="1"/>
</dbReference>
<evidence type="ECO:0000256" key="1">
    <source>
        <dbReference type="ARBA" id="ARBA00001933"/>
    </source>
</evidence>
<dbReference type="RefSeq" id="WP_319806852.1">
    <property type="nucleotide sequence ID" value="NZ_CP107052.1"/>
</dbReference>
<protein>
    <recommendedName>
        <fullName evidence="8">Probable branched-chain-amino-acid aminotransferase</fullName>
        <ecNumber evidence="7">2.6.1.42</ecNumber>
    </recommendedName>
</protein>
<keyword evidence="13" id="KW-0100">Branched-chain amino acid biosynthesis</keyword>
<dbReference type="SUPFAM" id="SSF56752">
    <property type="entry name" value="D-aminoacid aminotransferase-like PLP-dependent enzymes"/>
    <property type="match status" value="1"/>
</dbReference>
<evidence type="ECO:0000256" key="7">
    <source>
        <dbReference type="ARBA" id="ARBA00013053"/>
    </source>
</evidence>
<keyword evidence="11 18" id="KW-0808">Transferase</keyword>
<dbReference type="InterPro" id="IPR005786">
    <property type="entry name" value="B_amino_transII"/>
</dbReference>
<evidence type="ECO:0000256" key="4">
    <source>
        <dbReference type="ARBA" id="ARBA00004931"/>
    </source>
</evidence>
<comment type="pathway">
    <text evidence="3">Amino-acid biosynthesis; L-isoleucine biosynthesis; L-isoleucine from 2-oxobutanoate: step 4/4.</text>
</comment>
<sequence>MNRSPASKEAQDTSATHAFKVEHSANPLDEATREAALENPKFGSHFTDHMAIVTYTAERGWHDATICPRRPLMLDPAASVFHYGQEIFEGMKAYRTQHGDIVTFRPRENARRFRDSARRMAMPELPEKLFMQSLESLMACDHAWVPQGSGQSLYIRPFMIATEALLGVRPAREYQFIVIATPAGNYFDKACVDIWVTEHFARAAMGGTGAAKCGGNYAAGLMAQREAAEQGCDQVLFLDAATRRHVEELGGMNVVFVRDDNTLVTPRLTGTILPGITRDAITTIASYLNLAVEETQIAIDDIFEGAQSGRYREAFACGTAAVVSPIGRLKRRDHMVSFGDGENPGPITSSILANLTDIQYGRKPDPYGWVETLYRA</sequence>
<dbReference type="EC" id="2.6.1.42" evidence="7"/>
<dbReference type="NCBIfam" id="NF009897">
    <property type="entry name" value="PRK13357.1"/>
    <property type="match status" value="1"/>
</dbReference>
<dbReference type="InterPro" id="IPR001544">
    <property type="entry name" value="Aminotrans_IV"/>
</dbReference>
<reference evidence="18" key="1">
    <citation type="submission" date="2022-10" db="EMBL/GenBank/DDBJ databases">
        <title>Candidatus Kirkpatrella diaphorinas gen. nov., sp. nov., an uncultured endosymbiont identified in a population of Diaphorina citri from Hawaii.</title>
        <authorList>
            <person name="Henry E.M."/>
            <person name="Carlson C.R."/>
            <person name="Kuo Y.-W."/>
        </authorList>
    </citation>
    <scope>NUCLEOTIDE SEQUENCE</scope>
    <source>
        <strain evidence="18">CADCRV1</strain>
    </source>
</reference>
<dbReference type="NCBIfam" id="TIGR01123">
    <property type="entry name" value="ilvE_II"/>
    <property type="match status" value="1"/>
</dbReference>
<comment type="cofactor">
    <cofactor evidence="1">
        <name>pyridoxal 5'-phosphate</name>
        <dbReference type="ChEBI" id="CHEBI:597326"/>
    </cofactor>
</comment>
<comment type="pathway">
    <text evidence="5">Amino-acid biosynthesis; L-leucine biosynthesis; L-leucine from 3-methyl-2-oxobutanoate: step 4/4.</text>
</comment>
<dbReference type="InterPro" id="IPR043131">
    <property type="entry name" value="BCAT-like_N"/>
</dbReference>
<dbReference type="InterPro" id="IPR033939">
    <property type="entry name" value="BCAT_family"/>
</dbReference>
<dbReference type="PANTHER" id="PTHR11825">
    <property type="entry name" value="SUBGROUP IIII AMINOTRANSFERASE"/>
    <property type="match status" value="1"/>
</dbReference>
<dbReference type="Pfam" id="PF01063">
    <property type="entry name" value="Aminotran_4"/>
    <property type="match status" value="1"/>
</dbReference>
<name>A0ABY6GIB7_9PROT</name>
<keyword evidence="9 18" id="KW-0032">Aminotransferase</keyword>
<dbReference type="PANTHER" id="PTHR11825:SF44">
    <property type="entry name" value="BRANCHED-CHAIN-AMINO-ACID AMINOTRANSFERASE"/>
    <property type="match status" value="1"/>
</dbReference>
<proteinExistence type="inferred from homology"/>
<keyword evidence="19" id="KW-1185">Reference proteome</keyword>
<evidence type="ECO:0000256" key="8">
    <source>
        <dbReference type="ARBA" id="ARBA00014472"/>
    </source>
</evidence>
<accession>A0ABY6GIB7</accession>
<gene>
    <name evidence="18" type="ORF">N5W20_09270</name>
</gene>
<evidence type="ECO:0000313" key="19">
    <source>
        <dbReference type="Proteomes" id="UP001163831"/>
    </source>
</evidence>
<dbReference type="EMBL" id="CP107052">
    <property type="protein sequence ID" value="UYH51258.1"/>
    <property type="molecule type" value="Genomic_DNA"/>
</dbReference>
<dbReference type="GO" id="GO:0004084">
    <property type="term" value="F:branched-chain-amino-acid transaminase activity"/>
    <property type="evidence" value="ECO:0007669"/>
    <property type="project" value="UniProtKB-EC"/>
</dbReference>
<dbReference type="PIRSF" id="PIRSF006468">
    <property type="entry name" value="BCAT1"/>
    <property type="match status" value="1"/>
</dbReference>
<dbReference type="CDD" id="cd01557">
    <property type="entry name" value="BCAT_beta_family"/>
    <property type="match status" value="1"/>
</dbReference>
<dbReference type="InterPro" id="IPR043132">
    <property type="entry name" value="BCAT-like_C"/>
</dbReference>
<evidence type="ECO:0000256" key="2">
    <source>
        <dbReference type="ARBA" id="ARBA00003109"/>
    </source>
</evidence>
<comment type="catalytic activity">
    <reaction evidence="16">
        <text>L-leucine + 2-oxoglutarate = 4-methyl-2-oxopentanoate + L-glutamate</text>
        <dbReference type="Rhea" id="RHEA:18321"/>
        <dbReference type="ChEBI" id="CHEBI:16810"/>
        <dbReference type="ChEBI" id="CHEBI:17865"/>
        <dbReference type="ChEBI" id="CHEBI:29985"/>
        <dbReference type="ChEBI" id="CHEBI:57427"/>
        <dbReference type="EC" id="2.6.1.42"/>
    </reaction>
</comment>
<comment type="catalytic activity">
    <reaction evidence="15">
        <text>L-isoleucine + 2-oxoglutarate = (S)-3-methyl-2-oxopentanoate + L-glutamate</text>
        <dbReference type="Rhea" id="RHEA:24801"/>
        <dbReference type="ChEBI" id="CHEBI:16810"/>
        <dbReference type="ChEBI" id="CHEBI:29985"/>
        <dbReference type="ChEBI" id="CHEBI:35146"/>
        <dbReference type="ChEBI" id="CHEBI:58045"/>
        <dbReference type="EC" id="2.6.1.42"/>
    </reaction>
</comment>
<evidence type="ECO:0000256" key="17">
    <source>
        <dbReference type="SAM" id="MobiDB-lite"/>
    </source>
</evidence>
<comment type="catalytic activity">
    <reaction evidence="14">
        <text>L-valine + 2-oxoglutarate = 3-methyl-2-oxobutanoate + L-glutamate</text>
        <dbReference type="Rhea" id="RHEA:24813"/>
        <dbReference type="ChEBI" id="CHEBI:11851"/>
        <dbReference type="ChEBI" id="CHEBI:16810"/>
        <dbReference type="ChEBI" id="CHEBI:29985"/>
        <dbReference type="ChEBI" id="CHEBI:57762"/>
        <dbReference type="EC" id="2.6.1.42"/>
    </reaction>
</comment>
<comment type="function">
    <text evidence="2">Acts on leucine, isoleucine and valine.</text>
</comment>
<evidence type="ECO:0000256" key="12">
    <source>
        <dbReference type="ARBA" id="ARBA00022898"/>
    </source>
</evidence>
<organism evidence="18 19">
    <name type="scientific">Candidatus Kirkpatrickella diaphorinae</name>
    <dbReference type="NCBI Taxonomy" id="2984322"/>
    <lineage>
        <taxon>Bacteria</taxon>
        <taxon>Pseudomonadati</taxon>
        <taxon>Pseudomonadota</taxon>
        <taxon>Alphaproteobacteria</taxon>
        <taxon>Acetobacterales</taxon>
        <taxon>Acetobacteraceae</taxon>
        <taxon>Candidatus Kirkpatrickella</taxon>
    </lineage>
</organism>
<evidence type="ECO:0000256" key="14">
    <source>
        <dbReference type="ARBA" id="ARBA00048212"/>
    </source>
</evidence>
<evidence type="ECO:0000256" key="3">
    <source>
        <dbReference type="ARBA" id="ARBA00004824"/>
    </source>
</evidence>
<evidence type="ECO:0000313" key="18">
    <source>
        <dbReference type="EMBL" id="UYH51258.1"/>
    </source>
</evidence>
<evidence type="ECO:0000256" key="16">
    <source>
        <dbReference type="ARBA" id="ARBA00049229"/>
    </source>
</evidence>
<evidence type="ECO:0000256" key="6">
    <source>
        <dbReference type="ARBA" id="ARBA00009320"/>
    </source>
</evidence>
<dbReference type="Gene3D" id="3.20.10.10">
    <property type="entry name" value="D-amino Acid Aminotransferase, subunit A, domain 2"/>
    <property type="match status" value="1"/>
</dbReference>
<feature type="region of interest" description="Disordered" evidence="17">
    <location>
        <begin position="1"/>
        <end position="24"/>
    </location>
</feature>
<comment type="pathway">
    <text evidence="4">Amino-acid biosynthesis; L-valine biosynthesis; L-valine from pyruvate: step 4/4.</text>
</comment>
<evidence type="ECO:0000256" key="15">
    <source>
        <dbReference type="ARBA" id="ARBA00048798"/>
    </source>
</evidence>
<keyword evidence="10" id="KW-0028">Amino-acid biosynthesis</keyword>
<dbReference type="InterPro" id="IPR036038">
    <property type="entry name" value="Aminotransferase-like"/>
</dbReference>
<comment type="similarity">
    <text evidence="6">Belongs to the class-IV pyridoxal-phosphate-dependent aminotransferase family.</text>
</comment>
<evidence type="ECO:0000256" key="10">
    <source>
        <dbReference type="ARBA" id="ARBA00022605"/>
    </source>
</evidence>
<evidence type="ECO:0000256" key="5">
    <source>
        <dbReference type="ARBA" id="ARBA00005072"/>
    </source>
</evidence>
<evidence type="ECO:0000256" key="9">
    <source>
        <dbReference type="ARBA" id="ARBA00022576"/>
    </source>
</evidence>